<proteinExistence type="predicted"/>
<dbReference type="RefSeq" id="XP_033460015.1">
    <property type="nucleotide sequence ID" value="XM_033599739.1"/>
</dbReference>
<reference evidence="2" key="3">
    <citation type="submission" date="2025-08" db="UniProtKB">
        <authorList>
            <consortium name="RefSeq"/>
        </authorList>
    </citation>
    <scope>IDENTIFICATION</scope>
    <source>
        <strain evidence="2">CBS 342.82</strain>
    </source>
</reference>
<name>A0A6J3M620_9PEZI</name>
<organism evidence="2">
    <name type="scientific">Dissoconium aciculare CBS 342.82</name>
    <dbReference type="NCBI Taxonomy" id="1314786"/>
    <lineage>
        <taxon>Eukaryota</taxon>
        <taxon>Fungi</taxon>
        <taxon>Dikarya</taxon>
        <taxon>Ascomycota</taxon>
        <taxon>Pezizomycotina</taxon>
        <taxon>Dothideomycetes</taxon>
        <taxon>Dothideomycetidae</taxon>
        <taxon>Mycosphaerellales</taxon>
        <taxon>Dissoconiaceae</taxon>
        <taxon>Dissoconium</taxon>
    </lineage>
</organism>
<gene>
    <name evidence="2" type="ORF">K489DRAFT_222323</name>
</gene>
<protein>
    <submittedName>
        <fullName evidence="2">Uncharacterized protein</fullName>
    </submittedName>
</protein>
<dbReference type="AlphaFoldDB" id="A0A6J3M620"/>
<dbReference type="PROSITE" id="PS51257">
    <property type="entry name" value="PROKAR_LIPOPROTEIN"/>
    <property type="match status" value="1"/>
</dbReference>
<evidence type="ECO:0000313" key="1">
    <source>
        <dbReference type="Proteomes" id="UP000504637"/>
    </source>
</evidence>
<reference evidence="2" key="1">
    <citation type="submission" date="2020-01" db="EMBL/GenBank/DDBJ databases">
        <authorList>
            <consortium name="DOE Joint Genome Institute"/>
            <person name="Haridas S."/>
            <person name="Albert R."/>
            <person name="Binder M."/>
            <person name="Bloem J."/>
            <person name="Labutti K."/>
            <person name="Salamov A."/>
            <person name="Andreopoulos B."/>
            <person name="Baker S.E."/>
            <person name="Barry K."/>
            <person name="Bills G."/>
            <person name="Bluhm B.H."/>
            <person name="Cannon C."/>
            <person name="Castanera R."/>
            <person name="Culley D.E."/>
            <person name="Daum C."/>
            <person name="Ezra D."/>
            <person name="Gonzalez J.B."/>
            <person name="Henrissat B."/>
            <person name="Kuo A."/>
            <person name="Liang C."/>
            <person name="Lipzen A."/>
            <person name="Lutzoni F."/>
            <person name="Magnuson J."/>
            <person name="Mondo S."/>
            <person name="Nolan M."/>
            <person name="Ohm R."/>
            <person name="Pangilinan J."/>
            <person name="Park H.-J."/>
            <person name="Ramirez L."/>
            <person name="Alfaro M."/>
            <person name="Sun H."/>
            <person name="Tritt A."/>
            <person name="Yoshinaga Y."/>
            <person name="Zwiers L.-H."/>
            <person name="Turgeon B.G."/>
            <person name="Goodwin S.B."/>
            <person name="Spatafora J.W."/>
            <person name="Crous P.W."/>
            <person name="Grigoriev I.V."/>
        </authorList>
    </citation>
    <scope>NUCLEOTIDE SEQUENCE</scope>
    <source>
        <strain evidence="2">CBS 342.82</strain>
    </source>
</reference>
<sequence>MLLRHATRLLRSGFQTARLCDSLLTSHSAVSCKTQKLQGSCTGTAVKCGYYHESPPARSNTGGRAFDCAHPHCPRRNVSAAASILSNVKRQFLSLQCP</sequence>
<evidence type="ECO:0000313" key="2">
    <source>
        <dbReference type="RefSeq" id="XP_033460015.1"/>
    </source>
</evidence>
<dbReference type="Proteomes" id="UP000504637">
    <property type="component" value="Unplaced"/>
</dbReference>
<keyword evidence="1" id="KW-1185">Reference proteome</keyword>
<dbReference type="GeneID" id="54357538"/>
<accession>A0A6J3M620</accession>
<reference evidence="2" key="2">
    <citation type="submission" date="2020-04" db="EMBL/GenBank/DDBJ databases">
        <authorList>
            <consortium name="NCBI Genome Project"/>
        </authorList>
    </citation>
    <scope>NUCLEOTIDE SEQUENCE</scope>
    <source>
        <strain evidence="2">CBS 342.82</strain>
    </source>
</reference>